<dbReference type="Proteomes" id="UP000050975">
    <property type="component" value="Unassembled WGS sequence"/>
</dbReference>
<evidence type="ECO:0000313" key="4">
    <source>
        <dbReference type="Proteomes" id="UP000050975"/>
    </source>
</evidence>
<evidence type="ECO:0000259" key="2">
    <source>
        <dbReference type="Pfam" id="PF13490"/>
    </source>
</evidence>
<feature type="domain" description="Putative zinc-finger" evidence="2">
    <location>
        <begin position="3"/>
        <end position="37"/>
    </location>
</feature>
<proteinExistence type="predicted"/>
<evidence type="ECO:0000313" key="3">
    <source>
        <dbReference type="EMBL" id="KPL12805.1"/>
    </source>
</evidence>
<accession>A0A0S8JVL4</accession>
<comment type="caution">
    <text evidence="3">The sequence shown here is derived from an EMBL/GenBank/DDBJ whole genome shotgun (WGS) entry which is preliminary data.</text>
</comment>
<feature type="transmembrane region" description="Helical" evidence="1">
    <location>
        <begin position="80"/>
        <end position="100"/>
    </location>
</feature>
<dbReference type="InterPro" id="IPR027383">
    <property type="entry name" value="Znf_put"/>
</dbReference>
<evidence type="ECO:0000256" key="1">
    <source>
        <dbReference type="SAM" id="Phobius"/>
    </source>
</evidence>
<keyword evidence="1" id="KW-0472">Membrane</keyword>
<keyword evidence="1" id="KW-0812">Transmembrane</keyword>
<name>A0A0S8JVL4_UNCW3</name>
<dbReference type="Gene3D" id="1.10.10.1320">
    <property type="entry name" value="Anti-sigma factor, zinc-finger domain"/>
    <property type="match status" value="1"/>
</dbReference>
<keyword evidence="1" id="KW-1133">Transmembrane helix</keyword>
<organism evidence="3 4">
    <name type="scientific">candidate division WOR_3 bacterium SM1_77</name>
    <dbReference type="NCBI Taxonomy" id="1703778"/>
    <lineage>
        <taxon>Bacteria</taxon>
        <taxon>Bacteria division WOR-3</taxon>
    </lineage>
</organism>
<dbReference type="InterPro" id="IPR041916">
    <property type="entry name" value="Anti_sigma_zinc_sf"/>
</dbReference>
<sequence length="146" mass="16436">MKCSEIENHVTDYVLQELAPELQIQVNEHLAICDKCRGEVQHTEAVIAAFRDSARFRPAPDVYGRIAEQVRAPKSERARLFGLPRSLVFAFGAFLLGIVITRSVDSIIMNIREPSGIEVRQEPPRKAPFSDTVEFYSVPAKNLARI</sequence>
<dbReference type="Pfam" id="PF13490">
    <property type="entry name" value="zf-HC2"/>
    <property type="match status" value="1"/>
</dbReference>
<dbReference type="EMBL" id="LJVE01000134">
    <property type="protein sequence ID" value="KPL12805.1"/>
    <property type="molecule type" value="Genomic_DNA"/>
</dbReference>
<protein>
    <recommendedName>
        <fullName evidence="2">Putative zinc-finger domain-containing protein</fullName>
    </recommendedName>
</protein>
<reference evidence="3 4" key="1">
    <citation type="journal article" date="2015" name="Microbiome">
        <title>Genomic resolution of linkages in carbon, nitrogen, and sulfur cycling among widespread estuary sediment bacteria.</title>
        <authorList>
            <person name="Baker B.J."/>
            <person name="Lazar C.S."/>
            <person name="Teske A.P."/>
            <person name="Dick G.J."/>
        </authorList>
    </citation>
    <scope>NUCLEOTIDE SEQUENCE [LARGE SCALE GENOMIC DNA]</scope>
    <source>
        <strain evidence="3">SM1_77</strain>
    </source>
</reference>
<gene>
    <name evidence="3" type="ORF">AMJ74_06120</name>
</gene>
<dbReference type="AlphaFoldDB" id="A0A0S8JVL4"/>